<accession>M4V5M6</accession>
<comment type="subcellular location">
    <subcellularLocation>
        <location evidence="6">Cytoplasm</location>
    </subcellularLocation>
</comment>
<evidence type="ECO:0000256" key="7">
    <source>
        <dbReference type="PIRSR" id="PIRSR029256-1"/>
    </source>
</evidence>
<feature type="binding site" evidence="6 7">
    <location>
        <position position="115"/>
    </location>
    <ligand>
        <name>S-adenosyl-L-methionine</name>
        <dbReference type="ChEBI" id="CHEBI:59789"/>
    </ligand>
</feature>
<keyword evidence="10" id="KW-1185">Reference proteome</keyword>
<dbReference type="EC" id="2.1.1.207" evidence="6"/>
<proteinExistence type="inferred from homology"/>
<evidence type="ECO:0000256" key="3">
    <source>
        <dbReference type="ARBA" id="ARBA00022679"/>
    </source>
</evidence>
<evidence type="ECO:0000313" key="10">
    <source>
        <dbReference type="Proteomes" id="UP000012040"/>
    </source>
</evidence>
<comment type="caution">
    <text evidence="6">Lacks conserved residue(s) required for the propagation of feature annotation.</text>
</comment>
<keyword evidence="3 6" id="KW-0808">Transferase</keyword>
<dbReference type="Pfam" id="PF00588">
    <property type="entry name" value="SpoU_methylase"/>
    <property type="match status" value="1"/>
</dbReference>
<gene>
    <name evidence="9" type="ORF">A11Q_442</name>
</gene>
<dbReference type="GO" id="GO:0042802">
    <property type="term" value="F:identical protein binding"/>
    <property type="evidence" value="ECO:0007669"/>
    <property type="project" value="UniProtKB-ARBA"/>
</dbReference>
<evidence type="ECO:0000256" key="5">
    <source>
        <dbReference type="ARBA" id="ARBA00022694"/>
    </source>
</evidence>
<dbReference type="STRING" id="1184267.A11Q_442"/>
<dbReference type="InterPro" id="IPR029028">
    <property type="entry name" value="Alpha/beta_knot_MTases"/>
</dbReference>
<dbReference type="InterPro" id="IPR029026">
    <property type="entry name" value="tRNA_m1G_MTases_N"/>
</dbReference>
<dbReference type="AlphaFoldDB" id="M4V5M6"/>
<comment type="catalytic activity">
    <reaction evidence="6">
        <text>5-carboxymethylaminomethyluridine(34) in tRNA(Leu) + S-adenosyl-L-methionine = 5-carboxymethylaminomethyl-2'-O-methyluridine(34) in tRNA(Leu) + S-adenosyl-L-homocysteine + H(+)</text>
        <dbReference type="Rhea" id="RHEA:43088"/>
        <dbReference type="Rhea" id="RHEA-COMP:10333"/>
        <dbReference type="Rhea" id="RHEA-COMP:10334"/>
        <dbReference type="ChEBI" id="CHEBI:15378"/>
        <dbReference type="ChEBI" id="CHEBI:57856"/>
        <dbReference type="ChEBI" id="CHEBI:59789"/>
        <dbReference type="ChEBI" id="CHEBI:74508"/>
        <dbReference type="ChEBI" id="CHEBI:74511"/>
        <dbReference type="EC" id="2.1.1.207"/>
    </reaction>
</comment>
<dbReference type="GO" id="GO:0005737">
    <property type="term" value="C:cytoplasm"/>
    <property type="evidence" value="ECO:0007669"/>
    <property type="project" value="UniProtKB-SubCell"/>
</dbReference>
<keyword evidence="4 6" id="KW-0949">S-adenosyl-L-methionine</keyword>
<dbReference type="KEGG" id="bex:A11Q_442"/>
<keyword evidence="5 6" id="KW-0819">tRNA processing</keyword>
<comment type="function">
    <text evidence="6">Could methylate the ribose at the nucleotide 34 wobble position in tRNA.</text>
</comment>
<reference evidence="9 10" key="1">
    <citation type="journal article" date="2013" name="ISME J.">
        <title>By their genes ye shall know them: genomic signatures of predatory bacteria.</title>
        <authorList>
            <person name="Pasternak Z."/>
            <person name="Pietrokovski S."/>
            <person name="Rotem O."/>
            <person name="Gophna U."/>
            <person name="Lurie-Weinberger M.N."/>
            <person name="Jurkevitch E."/>
        </authorList>
    </citation>
    <scope>NUCLEOTIDE SEQUENCE [LARGE SCALE GENOMIC DNA]</scope>
    <source>
        <strain evidence="9 10">JSS</strain>
    </source>
</reference>
<evidence type="ECO:0000256" key="1">
    <source>
        <dbReference type="ARBA" id="ARBA00022490"/>
    </source>
</evidence>
<dbReference type="PATRIC" id="fig|1184267.3.peg.447"/>
<organism evidence="9 10">
    <name type="scientific">Pseudobdellovibrio exovorus JSS</name>
    <dbReference type="NCBI Taxonomy" id="1184267"/>
    <lineage>
        <taxon>Bacteria</taxon>
        <taxon>Pseudomonadati</taxon>
        <taxon>Bdellovibrionota</taxon>
        <taxon>Bdellovibrionia</taxon>
        <taxon>Bdellovibrionales</taxon>
        <taxon>Pseudobdellovibrionaceae</taxon>
        <taxon>Pseudobdellovibrio</taxon>
    </lineage>
</organism>
<comment type="similarity">
    <text evidence="6">Belongs to the class IV-like SAM-binding methyltransferase superfamily. RNA methyltransferase TrmH family. TrmL subfamily.</text>
</comment>
<evidence type="ECO:0000256" key="4">
    <source>
        <dbReference type="ARBA" id="ARBA00022691"/>
    </source>
</evidence>
<dbReference type="GO" id="GO:0003723">
    <property type="term" value="F:RNA binding"/>
    <property type="evidence" value="ECO:0007669"/>
    <property type="project" value="InterPro"/>
</dbReference>
<protein>
    <recommendedName>
        <fullName evidence="6">Putative tRNA (cytidine(34)-2'-O)-methyltransferase</fullName>
        <ecNumber evidence="6">2.1.1.207</ecNumber>
    </recommendedName>
    <alternativeName>
        <fullName evidence="6">tRNA (cytidine/uridine-2'-O-)-methyltransferase</fullName>
    </alternativeName>
</protein>
<dbReference type="Gene3D" id="3.40.1280.10">
    <property type="match status" value="1"/>
</dbReference>
<comment type="catalytic activity">
    <reaction evidence="6">
        <text>cytidine(34) in tRNA + S-adenosyl-L-methionine = 2'-O-methylcytidine(34) in tRNA + S-adenosyl-L-homocysteine + H(+)</text>
        <dbReference type="Rhea" id="RHEA:43084"/>
        <dbReference type="Rhea" id="RHEA-COMP:10331"/>
        <dbReference type="Rhea" id="RHEA-COMP:10332"/>
        <dbReference type="ChEBI" id="CHEBI:15378"/>
        <dbReference type="ChEBI" id="CHEBI:57856"/>
        <dbReference type="ChEBI" id="CHEBI:59789"/>
        <dbReference type="ChEBI" id="CHEBI:74495"/>
        <dbReference type="ChEBI" id="CHEBI:82748"/>
        <dbReference type="EC" id="2.1.1.207"/>
    </reaction>
</comment>
<dbReference type="HAMAP" id="MF_01885">
    <property type="entry name" value="tRNA_methyltr_TrmL"/>
    <property type="match status" value="1"/>
</dbReference>
<dbReference type="PANTHER" id="PTHR42971:SF1">
    <property type="entry name" value="TRNA (CYTIDINE(34)-2'-O)-METHYLTRANSFERASE"/>
    <property type="match status" value="1"/>
</dbReference>
<feature type="binding site" evidence="6 7">
    <location>
        <position position="144"/>
    </location>
    <ligand>
        <name>S-adenosyl-L-methionine</name>
        <dbReference type="ChEBI" id="CHEBI:59789"/>
    </ligand>
</feature>
<feature type="binding site" evidence="6 7">
    <location>
        <position position="136"/>
    </location>
    <ligand>
        <name>S-adenosyl-L-methionine</name>
        <dbReference type="ChEBI" id="CHEBI:59789"/>
    </ligand>
</feature>
<keyword evidence="1 6" id="KW-0963">Cytoplasm</keyword>
<dbReference type="InterPro" id="IPR016914">
    <property type="entry name" value="TrmL"/>
</dbReference>
<dbReference type="PIRSF" id="PIRSF029256">
    <property type="entry name" value="SpoU_TrmH_prd"/>
    <property type="match status" value="1"/>
</dbReference>
<evidence type="ECO:0000259" key="8">
    <source>
        <dbReference type="Pfam" id="PF00588"/>
    </source>
</evidence>
<dbReference type="Proteomes" id="UP000012040">
    <property type="component" value="Chromosome"/>
</dbReference>
<dbReference type="GO" id="GO:0141102">
    <property type="term" value="F:tRNA (5-carboxymethylaminomethyluridine(34)-2'-O)-methyltransferase activity"/>
    <property type="evidence" value="ECO:0007669"/>
    <property type="project" value="RHEA"/>
</dbReference>
<dbReference type="eggNOG" id="COG0219">
    <property type="taxonomic scope" value="Bacteria"/>
</dbReference>
<sequence>MFLRVMSDVQKTKSLFRVVLIEPEIPQNTGNIGRTCVGTNCELHIVGPTGFEITDANLKRAGLDYWQHLTWQQYASYEEWFARVEDPSRVFYFTTKVQQTYFDVEYKQGDWLVFGKETKGLPPEIIQNNIQQAVTIPQPGQVRSLNLATAVAISVYEGYRQLRQQL</sequence>
<name>M4V5M6_9BACT</name>
<evidence type="ECO:0000313" key="9">
    <source>
        <dbReference type="EMBL" id="AGH94662.1"/>
    </source>
</evidence>
<dbReference type="EMBL" id="CP003537">
    <property type="protein sequence ID" value="AGH94662.1"/>
    <property type="molecule type" value="Genomic_DNA"/>
</dbReference>
<evidence type="ECO:0000256" key="2">
    <source>
        <dbReference type="ARBA" id="ARBA00022603"/>
    </source>
</evidence>
<dbReference type="GO" id="GO:0002130">
    <property type="term" value="P:wobble position ribose methylation"/>
    <property type="evidence" value="ECO:0007669"/>
    <property type="project" value="TreeGrafter"/>
</dbReference>
<dbReference type="SUPFAM" id="SSF75217">
    <property type="entry name" value="alpha/beta knot"/>
    <property type="match status" value="1"/>
</dbReference>
<dbReference type="FunFam" id="3.40.1280.10:FF:000002">
    <property type="entry name" value="Peptidylprolyl isomerase"/>
    <property type="match status" value="1"/>
</dbReference>
<dbReference type="HOGENOM" id="CLU_110125_0_0_7"/>
<dbReference type="GO" id="GO:0141098">
    <property type="term" value="F:tRNA (cytidine(34)-2'-O)-methyltransferase activity"/>
    <property type="evidence" value="ECO:0007669"/>
    <property type="project" value="RHEA"/>
</dbReference>
<keyword evidence="2 6" id="KW-0489">Methyltransferase</keyword>
<evidence type="ECO:0000256" key="6">
    <source>
        <dbReference type="HAMAP-Rule" id="MF_01885"/>
    </source>
</evidence>
<dbReference type="CDD" id="cd18094">
    <property type="entry name" value="SpoU-like_TrmL"/>
    <property type="match status" value="1"/>
</dbReference>
<dbReference type="PANTHER" id="PTHR42971">
    <property type="entry name" value="TRNA (CYTIDINE(34)-2'-O)-METHYLTRANSFERASE"/>
    <property type="match status" value="1"/>
</dbReference>
<feature type="domain" description="tRNA/rRNA methyltransferase SpoU type" evidence="8">
    <location>
        <begin position="16"/>
        <end position="156"/>
    </location>
</feature>
<dbReference type="InterPro" id="IPR001537">
    <property type="entry name" value="SpoU_MeTrfase"/>
</dbReference>